<gene>
    <name evidence="2" type="ORF">MVEN_02266100</name>
</gene>
<dbReference type="GO" id="GO:0042273">
    <property type="term" value="P:ribosomal large subunit biogenesis"/>
    <property type="evidence" value="ECO:0007669"/>
    <property type="project" value="TreeGrafter"/>
</dbReference>
<feature type="compositionally biased region" description="Basic residues" evidence="1">
    <location>
        <begin position="389"/>
        <end position="399"/>
    </location>
</feature>
<dbReference type="InterPro" id="IPR011989">
    <property type="entry name" value="ARM-like"/>
</dbReference>
<keyword evidence="3" id="KW-1185">Reference proteome</keyword>
<feature type="compositionally biased region" description="Basic residues" evidence="1">
    <location>
        <begin position="458"/>
        <end position="469"/>
    </location>
</feature>
<comment type="caution">
    <text evidence="2">The sequence shown here is derived from an EMBL/GenBank/DDBJ whole genome shotgun (WGS) entry which is preliminary data.</text>
</comment>
<feature type="region of interest" description="Disordered" evidence="1">
    <location>
        <begin position="525"/>
        <end position="562"/>
    </location>
</feature>
<dbReference type="GO" id="GO:0051082">
    <property type="term" value="F:unfolded protein binding"/>
    <property type="evidence" value="ECO:0007669"/>
    <property type="project" value="TreeGrafter"/>
</dbReference>
<sequence>MRVPDLASFQRGSRVRGLKNILQNGGNSPIIQSVLSNIIAAAYRGIHCGDVAARTPPNARKNISSAHLITASDRQRGGSLIEAPVLSGICGIDGGYDICAEMYNKSILVPLRIVRALGIHDPLSQYLDGPQNALENAQKLVHEFADNLIIVLWCLSETSTKSTLVAIRRHETNTVPHVLLVCARKIPLAPVTAAAQCLYVLTDDNYPAIAGTSAPTAGASHASCLSSNPDENSVTMPNGKSADVPRPAGELNARMQASYEMSPPIPPPSAASAIDVDKDIVLPQLQPDRGDIPPGCVGVRAPANIAAGARYAFPFIHTSIYLFTHTRRRRPRNIEKLSPKNTPKSDHKSSAEIELERLEGRLRTVQLALEILTGACATLPDPEPEATRRPGKTRTARGRVKMAMKTLQRRTATMTSPCDIDMAVDRDEDGHRYAHDVTNARRALPRAHPTHDAFPSHRLPRRRRTHPRHPPSAQFTSLRSSASTTSSSPLRAPPPRVAVDGFWDRSAGARCGEVAVGVQRRCQRLPRELGPQPGARPSPDGVLRDSASGSGDTGLAAKDVPPARRLQQVNATIATRISSPCSPARSTPASPAGTEPMLAGTAASPIGHLLGRGRGVGREFSGRWVFGVWLAGVWTRRKEGGEGDWDRRKEGVRELEEGVEEVRDNLVAFIKYRNMTRGCRHVIYVT</sequence>
<feature type="region of interest" description="Disordered" evidence="1">
    <location>
        <begin position="331"/>
        <end position="351"/>
    </location>
</feature>
<proteinExistence type="predicted"/>
<dbReference type="PANTHER" id="PTHR13347:SF1">
    <property type="entry name" value="HEAT REPEAT-CONTAINING PROTEIN 3"/>
    <property type="match status" value="1"/>
</dbReference>
<feature type="compositionally biased region" description="Polar residues" evidence="1">
    <location>
        <begin position="223"/>
        <end position="238"/>
    </location>
</feature>
<dbReference type="OrthoDB" id="288703at2759"/>
<feature type="region of interest" description="Disordered" evidence="1">
    <location>
        <begin position="216"/>
        <end position="246"/>
    </location>
</feature>
<feature type="region of interest" description="Disordered" evidence="1">
    <location>
        <begin position="380"/>
        <end position="399"/>
    </location>
</feature>
<dbReference type="Gene3D" id="1.25.10.10">
    <property type="entry name" value="Leucine-rich Repeat Variant"/>
    <property type="match status" value="1"/>
</dbReference>
<evidence type="ECO:0000313" key="2">
    <source>
        <dbReference type="EMBL" id="KAF7334372.1"/>
    </source>
</evidence>
<name>A0A8H6X577_9AGAR</name>
<dbReference type="AlphaFoldDB" id="A0A8H6X577"/>
<feature type="compositionally biased region" description="Low complexity" evidence="1">
    <location>
        <begin position="476"/>
        <end position="490"/>
    </location>
</feature>
<evidence type="ECO:0000256" key="1">
    <source>
        <dbReference type="SAM" id="MobiDB-lite"/>
    </source>
</evidence>
<dbReference type="InterPro" id="IPR052616">
    <property type="entry name" value="SYO1-like"/>
</dbReference>
<dbReference type="Proteomes" id="UP000620124">
    <property type="component" value="Unassembled WGS sequence"/>
</dbReference>
<organism evidence="2 3">
    <name type="scientific">Mycena venus</name>
    <dbReference type="NCBI Taxonomy" id="2733690"/>
    <lineage>
        <taxon>Eukaryota</taxon>
        <taxon>Fungi</taxon>
        <taxon>Dikarya</taxon>
        <taxon>Basidiomycota</taxon>
        <taxon>Agaricomycotina</taxon>
        <taxon>Agaricomycetes</taxon>
        <taxon>Agaricomycetidae</taxon>
        <taxon>Agaricales</taxon>
        <taxon>Marasmiineae</taxon>
        <taxon>Mycenaceae</taxon>
        <taxon>Mycena</taxon>
    </lineage>
</organism>
<reference evidence="2" key="1">
    <citation type="submission" date="2020-05" db="EMBL/GenBank/DDBJ databases">
        <title>Mycena genomes resolve the evolution of fungal bioluminescence.</title>
        <authorList>
            <person name="Tsai I.J."/>
        </authorList>
    </citation>
    <scope>NUCLEOTIDE SEQUENCE</scope>
    <source>
        <strain evidence="2">CCC161011</strain>
    </source>
</reference>
<protein>
    <submittedName>
        <fullName evidence="2">ARM repeat-containing protein</fullName>
    </submittedName>
</protein>
<evidence type="ECO:0000313" key="3">
    <source>
        <dbReference type="Proteomes" id="UP000620124"/>
    </source>
</evidence>
<dbReference type="GO" id="GO:0006606">
    <property type="term" value="P:protein import into nucleus"/>
    <property type="evidence" value="ECO:0007669"/>
    <property type="project" value="TreeGrafter"/>
</dbReference>
<accession>A0A8H6X577</accession>
<dbReference type="PANTHER" id="PTHR13347">
    <property type="entry name" value="HEAT REPEAT-CONTAINING PROTEIN 3"/>
    <property type="match status" value="1"/>
</dbReference>
<dbReference type="EMBL" id="JACAZI010000026">
    <property type="protein sequence ID" value="KAF7334372.1"/>
    <property type="molecule type" value="Genomic_DNA"/>
</dbReference>
<feature type="region of interest" description="Disordered" evidence="1">
    <location>
        <begin position="439"/>
        <end position="496"/>
    </location>
</feature>
<feature type="compositionally biased region" description="Basic and acidic residues" evidence="1">
    <location>
        <begin position="332"/>
        <end position="351"/>
    </location>
</feature>